<dbReference type="HOGENOM" id="CLU_057483_0_0_7"/>
<dbReference type="Proteomes" id="UP000002191">
    <property type="component" value="Chromosome"/>
</dbReference>
<sequence length="332" mass="37448">MFFGGGMKIYWIIAMAVIGLSLGSTPCQGREKVLVIHSYDQELDWTRQCNRGISGVLADTVALEYVYLDTKRIPQSEFQQRADEAIEIFRRVAPDVVMLGDDNALRLLGPLIAETGTRVVYFGINGNPRSYFTSMPENVIGILERIQLFPWARYLTEIVPEVRNMLVLMDDSTSSRGLVEVTFAGRRQLEFNDCTISYKTTSSWAQWQRIVLEPDAYDVILTPLYHALKDDTGAHVSYAEVIRWTSKNSAVPVFATQDYAVGDDGVVGACTIFGEDHGRMAALLVKGILEGEDLLELSVAKDQKGTFYFNKKQLHRFRLTLPPSIRDQVIYR</sequence>
<dbReference type="KEGG" id="das:Daes_1273"/>
<name>E6VUP6_PSEA9</name>
<dbReference type="eggNOG" id="COG2984">
    <property type="taxonomic scope" value="Bacteria"/>
</dbReference>
<keyword evidence="2" id="KW-1185">Reference proteome</keyword>
<dbReference type="InterPro" id="IPR007487">
    <property type="entry name" value="ABC_transpt-TYRBP-like"/>
</dbReference>
<evidence type="ECO:0000313" key="2">
    <source>
        <dbReference type="Proteomes" id="UP000002191"/>
    </source>
</evidence>
<protein>
    <submittedName>
        <fullName evidence="1">Uncharacterized protein</fullName>
    </submittedName>
</protein>
<reference evidence="2" key="1">
    <citation type="submission" date="2010-12" db="EMBL/GenBank/DDBJ databases">
        <title>Complete sequence of Desulfovibrio aespoeensis Aspo-2.</title>
        <authorList>
            <consortium name="US DOE Joint Genome Institute"/>
            <person name="Lucas S."/>
            <person name="Copeland A."/>
            <person name="Lapidus A."/>
            <person name="Cheng J.-F."/>
            <person name="Goodwin L."/>
            <person name="Pitluck S."/>
            <person name="Chertkov O."/>
            <person name="Misra M."/>
            <person name="Detter J.C."/>
            <person name="Han C."/>
            <person name="Tapia R."/>
            <person name="Land M."/>
            <person name="Hauser L."/>
            <person name="Kyrpides N."/>
            <person name="Ivanova N."/>
            <person name="Ovchinnikova G."/>
            <person name="Pedersen K."/>
            <person name="Jagevall S."/>
            <person name="Hazen T."/>
            <person name="Woyke T."/>
        </authorList>
    </citation>
    <scope>NUCLEOTIDE SEQUENCE [LARGE SCALE GENOMIC DNA]</scope>
    <source>
        <strain evidence="2">ATCC 700646 / DSM 10631 / Aspo-2</strain>
    </source>
</reference>
<dbReference type="PANTHER" id="PTHR35271:SF1">
    <property type="entry name" value="ABC TRANSPORTER, SUBSTRATE-BINDING LIPOPROTEIN"/>
    <property type="match status" value="1"/>
</dbReference>
<dbReference type="EMBL" id="CP002431">
    <property type="protein sequence ID" value="ADU62287.1"/>
    <property type="molecule type" value="Genomic_DNA"/>
</dbReference>
<dbReference type="PANTHER" id="PTHR35271">
    <property type="entry name" value="ABC TRANSPORTER, SUBSTRATE-BINDING LIPOPROTEIN-RELATED"/>
    <property type="match status" value="1"/>
</dbReference>
<dbReference type="AlphaFoldDB" id="E6VUP6"/>
<accession>E6VUP6</accession>
<organism evidence="1 2">
    <name type="scientific">Pseudodesulfovibrio aespoeensis (strain ATCC 700646 / DSM 10631 / Aspo-2)</name>
    <name type="common">Desulfovibrio aespoeensis</name>
    <dbReference type="NCBI Taxonomy" id="643562"/>
    <lineage>
        <taxon>Bacteria</taxon>
        <taxon>Pseudomonadati</taxon>
        <taxon>Thermodesulfobacteriota</taxon>
        <taxon>Desulfovibrionia</taxon>
        <taxon>Desulfovibrionales</taxon>
        <taxon>Desulfovibrionaceae</taxon>
    </lineage>
</organism>
<dbReference type="Gene3D" id="3.40.50.2300">
    <property type="match status" value="2"/>
</dbReference>
<evidence type="ECO:0000313" key="1">
    <source>
        <dbReference type="EMBL" id="ADU62287.1"/>
    </source>
</evidence>
<gene>
    <name evidence="1" type="ordered locus">Daes_1273</name>
</gene>
<reference evidence="1 2" key="2">
    <citation type="journal article" date="2014" name="Genome Announc.">
        <title>Complete Genome Sequence of the Subsurface, Mesophilic Sulfate-Reducing Bacterium Desulfovibrio aespoeensis Aspo-2.</title>
        <authorList>
            <person name="Pedersen K."/>
            <person name="Bengtsson A."/>
            <person name="Edlund J."/>
            <person name="Rabe L."/>
            <person name="Hazen T."/>
            <person name="Chakraborty R."/>
            <person name="Goodwin L."/>
            <person name="Shapiro N."/>
        </authorList>
    </citation>
    <scope>NUCLEOTIDE SEQUENCE [LARGE SCALE GENOMIC DNA]</scope>
    <source>
        <strain evidence="2">ATCC 700646 / DSM 10631 / Aspo-2</strain>
    </source>
</reference>
<dbReference type="STRING" id="643562.Daes_1273"/>
<proteinExistence type="predicted"/>